<dbReference type="PROSITE" id="PS51194">
    <property type="entry name" value="HELICASE_CTER"/>
    <property type="match status" value="1"/>
</dbReference>
<dbReference type="SMART" id="SM00487">
    <property type="entry name" value="DEXDc"/>
    <property type="match status" value="1"/>
</dbReference>
<dbReference type="PROSITE" id="PS51192">
    <property type="entry name" value="HELICASE_ATP_BIND_1"/>
    <property type="match status" value="1"/>
</dbReference>
<dbReference type="STRING" id="632773.BBEV_2043"/>
<dbReference type="Pfam" id="PF00271">
    <property type="entry name" value="Helicase_C"/>
    <property type="match status" value="1"/>
</dbReference>
<dbReference type="CDD" id="cd18793">
    <property type="entry name" value="SF2_C_SNF"/>
    <property type="match status" value="1"/>
</dbReference>
<feature type="domain" description="Helicase C-terminal" evidence="3">
    <location>
        <begin position="736"/>
        <end position="895"/>
    </location>
</feature>
<dbReference type="InterPro" id="IPR014001">
    <property type="entry name" value="Helicase_ATP-bd"/>
</dbReference>
<evidence type="ECO:0000259" key="2">
    <source>
        <dbReference type="PROSITE" id="PS51192"/>
    </source>
</evidence>
<dbReference type="AlphaFoldDB" id="A0A1D7QWL3"/>
<evidence type="ECO:0000313" key="5">
    <source>
        <dbReference type="Proteomes" id="UP000094463"/>
    </source>
</evidence>
<dbReference type="PANTHER" id="PTHR10799">
    <property type="entry name" value="SNF2/RAD54 HELICASE FAMILY"/>
    <property type="match status" value="1"/>
</dbReference>
<dbReference type="KEGG" id="bbev:BBEV_2043"/>
<dbReference type="Pfam" id="PF00176">
    <property type="entry name" value="SNF2-rel_dom"/>
    <property type="match status" value="1"/>
</dbReference>
<keyword evidence="1" id="KW-0378">Hydrolase</keyword>
<name>A0A1D7QWL3_9BACI</name>
<evidence type="ECO:0000259" key="3">
    <source>
        <dbReference type="PROSITE" id="PS51194"/>
    </source>
</evidence>
<dbReference type="InterPro" id="IPR001650">
    <property type="entry name" value="Helicase_C-like"/>
</dbReference>
<gene>
    <name evidence="4" type="primary">ywqA-1</name>
    <name evidence="4" type="ORF">BBEV_2043</name>
</gene>
<feature type="domain" description="Helicase ATP-binding" evidence="2">
    <location>
        <begin position="454"/>
        <end position="615"/>
    </location>
</feature>
<organism evidence="4 5">
    <name type="scientific">Salisediminibacterium beveridgei</name>
    <dbReference type="NCBI Taxonomy" id="632773"/>
    <lineage>
        <taxon>Bacteria</taxon>
        <taxon>Bacillati</taxon>
        <taxon>Bacillota</taxon>
        <taxon>Bacilli</taxon>
        <taxon>Bacillales</taxon>
        <taxon>Bacillaceae</taxon>
        <taxon>Salisediminibacterium</taxon>
    </lineage>
</organism>
<dbReference type="GO" id="GO:0004386">
    <property type="term" value="F:helicase activity"/>
    <property type="evidence" value="ECO:0007669"/>
    <property type="project" value="UniProtKB-KW"/>
</dbReference>
<dbReference type="Pfam" id="PF12419">
    <property type="entry name" value="DUF3670"/>
    <property type="match status" value="1"/>
</dbReference>
<dbReference type="GO" id="GO:0005524">
    <property type="term" value="F:ATP binding"/>
    <property type="evidence" value="ECO:0007669"/>
    <property type="project" value="InterPro"/>
</dbReference>
<dbReference type="InterPro" id="IPR022138">
    <property type="entry name" value="DUF3670"/>
</dbReference>
<keyword evidence="4" id="KW-0067">ATP-binding</keyword>
<dbReference type="GO" id="GO:0016787">
    <property type="term" value="F:hydrolase activity"/>
    <property type="evidence" value="ECO:0007669"/>
    <property type="project" value="UniProtKB-KW"/>
</dbReference>
<dbReference type="InterPro" id="IPR038718">
    <property type="entry name" value="SNF2-like_sf"/>
</dbReference>
<evidence type="ECO:0000313" key="4">
    <source>
        <dbReference type="EMBL" id="AOM83403.1"/>
    </source>
</evidence>
<dbReference type="InterPro" id="IPR049730">
    <property type="entry name" value="SNF2/RAD54-like_C"/>
</dbReference>
<dbReference type="OrthoDB" id="9760715at2"/>
<dbReference type="SUPFAM" id="SSF52540">
    <property type="entry name" value="P-loop containing nucleoside triphosphate hydrolases"/>
    <property type="match status" value="2"/>
</dbReference>
<dbReference type="SMART" id="SM00490">
    <property type="entry name" value="HELICc"/>
    <property type="match status" value="1"/>
</dbReference>
<keyword evidence="4" id="KW-0547">Nucleotide-binding</keyword>
<keyword evidence="5" id="KW-1185">Reference proteome</keyword>
<dbReference type="EMBL" id="CP012502">
    <property type="protein sequence ID" value="AOM83403.1"/>
    <property type="molecule type" value="Genomic_DNA"/>
</dbReference>
<dbReference type="Gene3D" id="3.40.50.10810">
    <property type="entry name" value="Tandem AAA-ATPase domain"/>
    <property type="match status" value="1"/>
</dbReference>
<keyword evidence="4" id="KW-0347">Helicase</keyword>
<dbReference type="InterPro" id="IPR027417">
    <property type="entry name" value="P-loop_NTPase"/>
</dbReference>
<dbReference type="Gene3D" id="3.40.50.300">
    <property type="entry name" value="P-loop containing nucleotide triphosphate hydrolases"/>
    <property type="match status" value="1"/>
</dbReference>
<accession>A0A1D7QWL3</accession>
<dbReference type="InterPro" id="IPR000330">
    <property type="entry name" value="SNF2_N"/>
</dbReference>
<reference evidence="4 5" key="1">
    <citation type="submission" date="2015-08" db="EMBL/GenBank/DDBJ databases">
        <title>The complete genome sequence of Bacillus beveridgei MLTeJB.</title>
        <authorList>
            <person name="Hanson T.E."/>
            <person name="Mesa C."/>
            <person name="Basesman S.M."/>
            <person name="Oremland R.S."/>
        </authorList>
    </citation>
    <scope>NUCLEOTIDE SEQUENCE [LARGE SCALE GENOMIC DNA]</scope>
    <source>
        <strain evidence="4 5">MLTeJB</strain>
    </source>
</reference>
<sequence>MIVPVSGDTEDIQRTHEKENVLQLKQLLCKYDKHSWYGLSLPVIPYQCWDQTRYGIGLSINQLLNAFIHPDVHFSFSGWFNVIRSIWESDLIPTPEGSWAFTGDPEDYPAYIHYLKDRKQHTVSEEHAPWTHWITDALMSASLVKEKQKIHLDQLHLYAGHEVIKHWSSKLSEGETQNVTLPPPFYELAKYIIAGDQESEVFQLELILHEPAQSSDETWLIHGMIHELQSDKRVSLDAFLTGEHPFRSELMNWLNCQFELVNCHLPSDTEFSATANEPVELTSLEAEHFIQCTVPECKAAGVEVWLPRSIHSPQTPAVKLSLPSADLERQSSWVSSSTDWKLLLDDQEIEEGLFRKFVSEERSLIQLNESWYVWDLQSAKKLIDHIDTIPDPTQSLLFQGLKQEHSEVDEDMHSFQIQLNDLFAQVKHVTTNQLKSEWKTVLRDYQIEGVRWLLSMRSISVGALLADDMGLGKTKQVISYFDHVQEEEPDSSFLILCPSTLLHHWEQELSEAFPEHTILLHQGPVSKRRSAFFKAEKTGFTIVSYSTAVRDEDLFLHHVWSAIVYDEAQKIKNIHTRQRKTAGRLTSRHAIALSGTPVENHPDEIWSLLNLLNPGYLGDRNEFGQSLQNLGIDALKEQIRPVILRRTKEEVQDDLQLPQRNIHHHTISLSFEQQSLYKACVEELMDTLEDGTESEQRVRIFKTMMKLKQICNHPAQLKKESGYSRFQSGRSQKWDYAQSLLRTWESEHRKAIIFTQFRYIGQLFQDYHLVHGGKNQIPFLHGGLTAANRKKMIHSFKTDPEIPYIVISLRAGGFGLNLTEASAVLHFDRWWNPAVENQATDRVHRIGQTKDVDIHTLTAKGTIEERIHDLIEKKGDLQEALLSGRPLPLWNLDLQAIKELFTYK</sequence>
<dbReference type="RefSeq" id="WP_069365390.1">
    <property type="nucleotide sequence ID" value="NZ_CP012502.1"/>
</dbReference>
<evidence type="ECO:0000256" key="1">
    <source>
        <dbReference type="ARBA" id="ARBA00022801"/>
    </source>
</evidence>
<proteinExistence type="predicted"/>
<dbReference type="Proteomes" id="UP000094463">
    <property type="component" value="Chromosome"/>
</dbReference>
<protein>
    <submittedName>
        <fullName evidence="4">Helicase, SNF2/RAD54 family</fullName>
    </submittedName>
</protein>